<feature type="transmembrane region" description="Helical" evidence="6">
    <location>
        <begin position="165"/>
        <end position="187"/>
    </location>
</feature>
<feature type="transmembrane region" description="Helical" evidence="6">
    <location>
        <begin position="296"/>
        <end position="313"/>
    </location>
</feature>
<evidence type="ECO:0000259" key="7">
    <source>
        <dbReference type="PROSITE" id="PS50850"/>
    </source>
</evidence>
<comment type="subcellular location">
    <subcellularLocation>
        <location evidence="1">Cell membrane</location>
        <topology evidence="1">Multi-pass membrane protein</topology>
    </subcellularLocation>
</comment>
<evidence type="ECO:0000256" key="5">
    <source>
        <dbReference type="ARBA" id="ARBA00023136"/>
    </source>
</evidence>
<dbReference type="EMBL" id="JAPNNL010000013">
    <property type="protein sequence ID" value="MDA0632920.1"/>
    <property type="molecule type" value="Genomic_DNA"/>
</dbReference>
<keyword evidence="3 6" id="KW-0812">Transmembrane</keyword>
<feature type="domain" description="Major facilitator superfamily (MFS) profile" evidence="7">
    <location>
        <begin position="13"/>
        <end position="384"/>
    </location>
</feature>
<evidence type="ECO:0000256" key="6">
    <source>
        <dbReference type="SAM" id="Phobius"/>
    </source>
</evidence>
<feature type="transmembrane region" description="Helical" evidence="6">
    <location>
        <begin position="241"/>
        <end position="260"/>
    </location>
</feature>
<evidence type="ECO:0000313" key="9">
    <source>
        <dbReference type="Proteomes" id="UP001144036"/>
    </source>
</evidence>
<sequence>MSASAPPAIRTRPPAPLAAASFVSSFDRLVVTPLLVLIAAELDVPLATAVAVASGYYLAYGVSQPLWGLLSDRFGRVRVMRLALLGAGLAGLASAAMPALPALIAARVAAGACFGAVIPTSLTYVGDTVEVSVRQRALSDLMGLMALGTALATGLGGVLGDLAGWRAAFGVPAVCALACAVALRALPEPPRAGIGGLGRHVGAVLRRPWALLVFALAFVEGAALLGMLTFLATVLQHQGVGTGPAGLAAAGYGAGVYLFSQVVKRLAGGRPVWWLIVAGGAQMCAGFVIVAVEANLATVALTALLLGGGWSFMHSSLQTWATSVAPRARGTAVAFFASCLFMGSAVSSWAAGPLAGSGSYGLLFGLAAAVTAPLTAVAAIGRHRYGARAPEEDAPRPE</sequence>
<evidence type="ECO:0000313" key="8">
    <source>
        <dbReference type="EMBL" id="MDA0632920.1"/>
    </source>
</evidence>
<gene>
    <name evidence="8" type="ORF">OUY22_05775</name>
</gene>
<name>A0ABT4S6Z1_9ACTN</name>
<keyword evidence="4 6" id="KW-1133">Transmembrane helix</keyword>
<feature type="transmembrane region" description="Helical" evidence="6">
    <location>
        <begin position="104"/>
        <end position="125"/>
    </location>
</feature>
<reference evidence="8" key="1">
    <citation type="submission" date="2022-11" db="EMBL/GenBank/DDBJ databases">
        <title>Nonomuraea corallina sp. nov., a new species of the genus Nonomuraea isolated from sea side sediment in Thai sea.</title>
        <authorList>
            <person name="Ngamcharungchit C."/>
            <person name="Matsumoto A."/>
            <person name="Suriyachadkun C."/>
            <person name="Panbangred W."/>
            <person name="Inahashi Y."/>
            <person name="Intra B."/>
        </authorList>
    </citation>
    <scope>NUCLEOTIDE SEQUENCE</scope>
    <source>
        <strain evidence="8">MCN248</strain>
    </source>
</reference>
<feature type="transmembrane region" description="Helical" evidence="6">
    <location>
        <begin position="272"/>
        <end position="290"/>
    </location>
</feature>
<evidence type="ECO:0000256" key="3">
    <source>
        <dbReference type="ARBA" id="ARBA00022692"/>
    </source>
</evidence>
<dbReference type="PROSITE" id="PS50850">
    <property type="entry name" value="MFS"/>
    <property type="match status" value="1"/>
</dbReference>
<feature type="transmembrane region" description="Helical" evidence="6">
    <location>
        <begin position="333"/>
        <end position="352"/>
    </location>
</feature>
<accession>A0ABT4S6Z1</accession>
<dbReference type="InterPro" id="IPR050189">
    <property type="entry name" value="MFS_Efflux_Transporters"/>
</dbReference>
<dbReference type="RefSeq" id="WP_270153711.1">
    <property type="nucleotide sequence ID" value="NZ_JAPNNL010000013.1"/>
</dbReference>
<dbReference type="SUPFAM" id="SSF103473">
    <property type="entry name" value="MFS general substrate transporter"/>
    <property type="match status" value="1"/>
</dbReference>
<keyword evidence="2" id="KW-1003">Cell membrane</keyword>
<dbReference type="PANTHER" id="PTHR43124:SF3">
    <property type="entry name" value="CHLORAMPHENICOL EFFLUX PUMP RV0191"/>
    <property type="match status" value="1"/>
</dbReference>
<feature type="transmembrane region" description="Helical" evidence="6">
    <location>
        <begin position="358"/>
        <end position="380"/>
    </location>
</feature>
<dbReference type="Proteomes" id="UP001144036">
    <property type="component" value="Unassembled WGS sequence"/>
</dbReference>
<evidence type="ECO:0000256" key="2">
    <source>
        <dbReference type="ARBA" id="ARBA00022475"/>
    </source>
</evidence>
<dbReference type="InterPro" id="IPR020846">
    <property type="entry name" value="MFS_dom"/>
</dbReference>
<feature type="transmembrane region" description="Helical" evidence="6">
    <location>
        <begin position="79"/>
        <end position="98"/>
    </location>
</feature>
<proteinExistence type="predicted"/>
<dbReference type="InterPro" id="IPR036259">
    <property type="entry name" value="MFS_trans_sf"/>
</dbReference>
<evidence type="ECO:0000256" key="4">
    <source>
        <dbReference type="ARBA" id="ARBA00022989"/>
    </source>
</evidence>
<dbReference type="InterPro" id="IPR011701">
    <property type="entry name" value="MFS"/>
</dbReference>
<feature type="transmembrane region" description="Helical" evidence="6">
    <location>
        <begin position="137"/>
        <end position="159"/>
    </location>
</feature>
<dbReference type="Pfam" id="PF07690">
    <property type="entry name" value="MFS_1"/>
    <property type="match status" value="1"/>
</dbReference>
<keyword evidence="9" id="KW-1185">Reference proteome</keyword>
<protein>
    <submittedName>
        <fullName evidence="8">MFS transporter</fullName>
    </submittedName>
</protein>
<keyword evidence="5 6" id="KW-0472">Membrane</keyword>
<organism evidence="8 9">
    <name type="scientific">Nonomuraea corallina</name>
    <dbReference type="NCBI Taxonomy" id="2989783"/>
    <lineage>
        <taxon>Bacteria</taxon>
        <taxon>Bacillati</taxon>
        <taxon>Actinomycetota</taxon>
        <taxon>Actinomycetes</taxon>
        <taxon>Streptosporangiales</taxon>
        <taxon>Streptosporangiaceae</taxon>
        <taxon>Nonomuraea</taxon>
    </lineage>
</organism>
<feature type="transmembrane region" description="Helical" evidence="6">
    <location>
        <begin position="208"/>
        <end position="235"/>
    </location>
</feature>
<dbReference type="Gene3D" id="1.20.1250.20">
    <property type="entry name" value="MFS general substrate transporter like domains"/>
    <property type="match status" value="1"/>
</dbReference>
<evidence type="ECO:0000256" key="1">
    <source>
        <dbReference type="ARBA" id="ARBA00004651"/>
    </source>
</evidence>
<comment type="caution">
    <text evidence="8">The sequence shown here is derived from an EMBL/GenBank/DDBJ whole genome shotgun (WGS) entry which is preliminary data.</text>
</comment>
<dbReference type="PANTHER" id="PTHR43124">
    <property type="entry name" value="PURINE EFFLUX PUMP PBUE"/>
    <property type="match status" value="1"/>
</dbReference>